<name>B4D7P2_9BACT</name>
<dbReference type="CDD" id="cd07043">
    <property type="entry name" value="STAS_anti-anti-sigma_factors"/>
    <property type="match status" value="1"/>
</dbReference>
<dbReference type="GO" id="GO:0043856">
    <property type="term" value="F:anti-sigma factor antagonist activity"/>
    <property type="evidence" value="ECO:0007669"/>
    <property type="project" value="InterPro"/>
</dbReference>
<dbReference type="PANTHER" id="PTHR33495">
    <property type="entry name" value="ANTI-SIGMA FACTOR ANTAGONIST TM_1081-RELATED-RELATED"/>
    <property type="match status" value="1"/>
</dbReference>
<dbReference type="Pfam" id="PF01740">
    <property type="entry name" value="STAS"/>
    <property type="match status" value="1"/>
</dbReference>
<proteinExistence type="inferred from homology"/>
<dbReference type="NCBIfam" id="TIGR00377">
    <property type="entry name" value="ant_ant_sig"/>
    <property type="match status" value="1"/>
</dbReference>
<dbReference type="STRING" id="497964.CfE428DRAFT_4830"/>
<dbReference type="RefSeq" id="WP_006982151.1">
    <property type="nucleotide sequence ID" value="NZ_ABVL01000018.1"/>
</dbReference>
<gene>
    <name evidence="4" type="ORF">CfE428DRAFT_4830</name>
</gene>
<dbReference type="Gene3D" id="3.30.750.24">
    <property type="entry name" value="STAS domain"/>
    <property type="match status" value="1"/>
</dbReference>
<dbReference type="SUPFAM" id="SSF52091">
    <property type="entry name" value="SpoIIaa-like"/>
    <property type="match status" value="1"/>
</dbReference>
<accession>B4D7P2</accession>
<evidence type="ECO:0000313" key="4">
    <source>
        <dbReference type="EMBL" id="EDY17532.1"/>
    </source>
</evidence>
<dbReference type="PANTHER" id="PTHR33495:SF2">
    <property type="entry name" value="ANTI-SIGMA FACTOR ANTAGONIST TM_1081-RELATED"/>
    <property type="match status" value="1"/>
</dbReference>
<evidence type="ECO:0000256" key="1">
    <source>
        <dbReference type="ARBA" id="ARBA00009013"/>
    </source>
</evidence>
<evidence type="ECO:0000259" key="3">
    <source>
        <dbReference type="PROSITE" id="PS50801"/>
    </source>
</evidence>
<dbReference type="InterPro" id="IPR036513">
    <property type="entry name" value="STAS_dom_sf"/>
</dbReference>
<comment type="similarity">
    <text evidence="1 2">Belongs to the anti-sigma-factor antagonist family.</text>
</comment>
<evidence type="ECO:0000256" key="2">
    <source>
        <dbReference type="RuleBase" id="RU003749"/>
    </source>
</evidence>
<dbReference type="AlphaFoldDB" id="B4D7P2"/>
<comment type="caution">
    <text evidence="4">The sequence shown here is derived from an EMBL/GenBank/DDBJ whole genome shotgun (WGS) entry which is preliminary data.</text>
</comment>
<feature type="domain" description="STAS" evidence="3">
    <location>
        <begin position="1"/>
        <end position="110"/>
    </location>
</feature>
<dbReference type="EMBL" id="ABVL01000018">
    <property type="protein sequence ID" value="EDY17532.1"/>
    <property type="molecule type" value="Genomic_DNA"/>
</dbReference>
<protein>
    <recommendedName>
        <fullName evidence="2">Anti-sigma factor antagonist</fullName>
    </recommendedName>
</protein>
<dbReference type="PROSITE" id="PS50801">
    <property type="entry name" value="STAS"/>
    <property type="match status" value="1"/>
</dbReference>
<dbReference type="InterPro" id="IPR003658">
    <property type="entry name" value="Anti-sigma_ant"/>
</dbReference>
<evidence type="ECO:0000313" key="5">
    <source>
        <dbReference type="Proteomes" id="UP000005824"/>
    </source>
</evidence>
<dbReference type="Proteomes" id="UP000005824">
    <property type="component" value="Unassembled WGS sequence"/>
</dbReference>
<reference evidence="4 5" key="1">
    <citation type="journal article" date="2011" name="J. Bacteriol.">
        <title>Genome sequence of Chthoniobacter flavus Ellin428, an aerobic heterotrophic soil bacterium.</title>
        <authorList>
            <person name="Kant R."/>
            <person name="van Passel M.W."/>
            <person name="Palva A."/>
            <person name="Lucas S."/>
            <person name="Lapidus A."/>
            <person name="Glavina Del Rio T."/>
            <person name="Dalin E."/>
            <person name="Tice H."/>
            <person name="Bruce D."/>
            <person name="Goodwin L."/>
            <person name="Pitluck S."/>
            <person name="Larimer F.W."/>
            <person name="Land M.L."/>
            <person name="Hauser L."/>
            <person name="Sangwan P."/>
            <person name="de Vos W.M."/>
            <person name="Janssen P.H."/>
            <person name="Smidt H."/>
        </authorList>
    </citation>
    <scope>NUCLEOTIDE SEQUENCE [LARGE SCALE GENOMIC DNA]</scope>
    <source>
        <strain evidence="4 5">Ellin428</strain>
    </source>
</reference>
<dbReference type="InParanoid" id="B4D7P2"/>
<dbReference type="InterPro" id="IPR002645">
    <property type="entry name" value="STAS_dom"/>
</dbReference>
<organism evidence="4 5">
    <name type="scientific">Chthoniobacter flavus Ellin428</name>
    <dbReference type="NCBI Taxonomy" id="497964"/>
    <lineage>
        <taxon>Bacteria</taxon>
        <taxon>Pseudomonadati</taxon>
        <taxon>Verrucomicrobiota</taxon>
        <taxon>Spartobacteria</taxon>
        <taxon>Chthoniobacterales</taxon>
        <taxon>Chthoniobacteraceae</taxon>
        <taxon>Chthoniobacter</taxon>
    </lineage>
</organism>
<sequence>MRTREHSDQGVQVLAIDGEIDLACSPDLRTLLHAYAKKKSPALLLDFQGVTYVDSSGLATLIEYVRLAQPFGGKFGLAHVSERVRTIFDLVRLSEFFPIYPTLAEARAALLAAPGV</sequence>
<keyword evidence="5" id="KW-1185">Reference proteome</keyword>
<dbReference type="eggNOG" id="COG1366">
    <property type="taxonomic scope" value="Bacteria"/>
</dbReference>